<keyword evidence="8" id="KW-1185">Reference proteome</keyword>
<comment type="subcellular location">
    <subcellularLocation>
        <location evidence="1">Secreted</location>
    </subcellularLocation>
</comment>
<dbReference type="CDD" id="cd00273">
    <property type="entry name" value="Chemokine_CXC"/>
    <property type="match status" value="1"/>
</dbReference>
<evidence type="ECO:0000256" key="1">
    <source>
        <dbReference type="ARBA" id="ARBA00004613"/>
    </source>
</evidence>
<dbReference type="Pfam" id="PF00048">
    <property type="entry name" value="IL8"/>
    <property type="match status" value="1"/>
</dbReference>
<feature type="chain" id="PRO_5044886741" description="Chemokine interleukin-8-like domain-containing protein" evidence="5">
    <location>
        <begin position="21"/>
        <end position="121"/>
    </location>
</feature>
<feature type="signal peptide" evidence="5">
    <location>
        <begin position="1"/>
        <end position="20"/>
    </location>
</feature>
<comment type="caution">
    <text evidence="7">The sequence shown here is derived from an EMBL/GenBank/DDBJ whole genome shotgun (WGS) entry which is preliminary data.</text>
</comment>
<evidence type="ECO:0000256" key="5">
    <source>
        <dbReference type="SAM" id="SignalP"/>
    </source>
</evidence>
<comment type="similarity">
    <text evidence="2">Belongs to the intercrine alpha (chemokine CxC) family.</text>
</comment>
<sequence>MKINFNITMVLLTFLTVFSASEVQKQPQVPRCLCPQVHPGRIPYKLVKNVLLYSPRPHCSKTEVIIQLKDGHKICLDPNNHSAKMMLERLSKRIQKSQSKEDGDTILAPTLTTTWKQFKKL</sequence>
<dbReference type="PRINTS" id="PR00437">
    <property type="entry name" value="SMALLCYTKCXC"/>
</dbReference>
<dbReference type="InterPro" id="IPR039809">
    <property type="entry name" value="Chemokine_b/g/d"/>
</dbReference>
<keyword evidence="5" id="KW-0732">Signal</keyword>
<name>A0ABD0WET4_UMBPY</name>
<gene>
    <name evidence="7" type="ORF">UPYG_G00237720</name>
</gene>
<dbReference type="SMART" id="SM00199">
    <property type="entry name" value="SCY"/>
    <property type="match status" value="1"/>
</dbReference>
<dbReference type="PRINTS" id="PR00436">
    <property type="entry name" value="INTERLEUKIN8"/>
</dbReference>
<dbReference type="EMBL" id="JAGEUA010000007">
    <property type="protein sequence ID" value="KAL0970142.1"/>
    <property type="molecule type" value="Genomic_DNA"/>
</dbReference>
<keyword evidence="4" id="KW-0964">Secreted</keyword>
<evidence type="ECO:0000313" key="7">
    <source>
        <dbReference type="EMBL" id="KAL0970142.1"/>
    </source>
</evidence>
<evidence type="ECO:0000256" key="4">
    <source>
        <dbReference type="ARBA" id="ARBA00022525"/>
    </source>
</evidence>
<reference evidence="7 8" key="1">
    <citation type="submission" date="2024-06" db="EMBL/GenBank/DDBJ databases">
        <authorList>
            <person name="Pan Q."/>
            <person name="Wen M."/>
            <person name="Jouanno E."/>
            <person name="Zahm M."/>
            <person name="Klopp C."/>
            <person name="Cabau C."/>
            <person name="Louis A."/>
            <person name="Berthelot C."/>
            <person name="Parey E."/>
            <person name="Roest Crollius H."/>
            <person name="Montfort J."/>
            <person name="Robinson-Rechavi M."/>
            <person name="Bouchez O."/>
            <person name="Lampietro C."/>
            <person name="Lopez Roques C."/>
            <person name="Donnadieu C."/>
            <person name="Postlethwait J."/>
            <person name="Bobe J."/>
            <person name="Verreycken H."/>
            <person name="Guiguen Y."/>
        </authorList>
    </citation>
    <scope>NUCLEOTIDE SEQUENCE [LARGE SCALE GENOMIC DNA]</scope>
    <source>
        <strain evidence="7">Up_M1</strain>
        <tissue evidence="7">Testis</tissue>
    </source>
</reference>
<dbReference type="InterPro" id="IPR033899">
    <property type="entry name" value="CXC_Chemokine_domain"/>
</dbReference>
<dbReference type="GO" id="GO:0005125">
    <property type="term" value="F:cytokine activity"/>
    <property type="evidence" value="ECO:0007669"/>
    <property type="project" value="UniProtKB-KW"/>
</dbReference>
<organism evidence="7 8">
    <name type="scientific">Umbra pygmaea</name>
    <name type="common">Eastern mudminnow</name>
    <dbReference type="NCBI Taxonomy" id="75934"/>
    <lineage>
        <taxon>Eukaryota</taxon>
        <taxon>Metazoa</taxon>
        <taxon>Chordata</taxon>
        <taxon>Craniata</taxon>
        <taxon>Vertebrata</taxon>
        <taxon>Euteleostomi</taxon>
        <taxon>Actinopterygii</taxon>
        <taxon>Neopterygii</taxon>
        <taxon>Teleostei</taxon>
        <taxon>Protacanthopterygii</taxon>
        <taxon>Esociformes</taxon>
        <taxon>Umbridae</taxon>
        <taxon>Umbra</taxon>
    </lineage>
</organism>
<dbReference type="InterPro" id="IPR001811">
    <property type="entry name" value="Chemokine_IL8-like_dom"/>
</dbReference>
<evidence type="ECO:0000256" key="2">
    <source>
        <dbReference type="ARBA" id="ARBA00010665"/>
    </source>
</evidence>
<keyword evidence="3" id="KW-0202">Cytokine</keyword>
<dbReference type="AlphaFoldDB" id="A0ABD0WET4"/>
<proteinExistence type="inferred from homology"/>
<protein>
    <recommendedName>
        <fullName evidence="6">Chemokine interleukin-8-like domain-containing protein</fullName>
    </recommendedName>
</protein>
<dbReference type="InterPro" id="IPR036048">
    <property type="entry name" value="Interleukin_8-like_sf"/>
</dbReference>
<evidence type="ECO:0000313" key="8">
    <source>
        <dbReference type="Proteomes" id="UP001557470"/>
    </source>
</evidence>
<dbReference type="PANTHER" id="PTHR12015">
    <property type="entry name" value="SMALL INDUCIBLE CYTOKINE A"/>
    <property type="match status" value="1"/>
</dbReference>
<evidence type="ECO:0000259" key="6">
    <source>
        <dbReference type="SMART" id="SM00199"/>
    </source>
</evidence>
<dbReference type="GO" id="GO:0005615">
    <property type="term" value="C:extracellular space"/>
    <property type="evidence" value="ECO:0007669"/>
    <property type="project" value="UniProtKB-KW"/>
</dbReference>
<accession>A0ABD0WET4</accession>
<dbReference type="InterPro" id="IPR001089">
    <property type="entry name" value="Chemokine_CXC"/>
</dbReference>
<evidence type="ECO:0000256" key="3">
    <source>
        <dbReference type="ARBA" id="ARBA00022514"/>
    </source>
</evidence>
<dbReference type="SUPFAM" id="SSF54117">
    <property type="entry name" value="Interleukin 8-like chemokines"/>
    <property type="match status" value="1"/>
</dbReference>
<feature type="domain" description="Chemokine interleukin-8-like" evidence="6">
    <location>
        <begin position="29"/>
        <end position="90"/>
    </location>
</feature>
<dbReference type="Gene3D" id="2.40.50.40">
    <property type="match status" value="1"/>
</dbReference>
<dbReference type="Proteomes" id="UP001557470">
    <property type="component" value="Unassembled WGS sequence"/>
</dbReference>